<reference evidence="3" key="1">
    <citation type="submission" date="2015-09" db="EMBL/GenBank/DDBJ databases">
        <authorList>
            <consortium name="Pathogen Informatics"/>
        </authorList>
    </citation>
    <scope>NUCLEOTIDE SEQUENCE [LARGE SCALE GENOMIC DNA]</scope>
    <source>
        <strain evidence="3">Lake Konstanz</strain>
    </source>
</reference>
<dbReference type="AlphaFoldDB" id="A0A0S4J347"/>
<evidence type="ECO:0008006" key="4">
    <source>
        <dbReference type="Google" id="ProtNLM"/>
    </source>
</evidence>
<dbReference type="InterPro" id="IPR011992">
    <property type="entry name" value="EF-hand-dom_pair"/>
</dbReference>
<proteinExistence type="predicted"/>
<sequence>MQKAAPSDVSPTPNRRGLDSAGGGGISGGVPADVAAAQKAASRLTFEPTTTPDAVIVKAFQGNRHIIPQPPFPRLHPTVDQERAQPYLRQKEEERKAQPLPMLSIPTPTTPWYPEATKAPILGKALTPNLASSLSSPRSYERAAARNEIVAEVSGRLGGQIPINCRIFFSCFCAEMNEKGYVTPVQMTKVFREVSDIVDISHVDSYYQLLDPRRRGAVHVLLIIASLDIILNGPQREVIRRSCFAPFDLDDRGYIHKAFLDALKKAGKDLPPTAASIPGMVTALLGGSTGNGDRDRPESAAYAANNGAGRAGSITPLPTANVSPQRPLTRVGSGLSASQLDNNNNRPGSPGPSLRTSDMVKVLNDIFVEIGKEEEDAYIASLSKGKKSSKKKKAPPLKSNQKSVIPVNRARITHMDFAVFDRYFNESKTMSVAFARCWLPLVESDTDIRLHIVEKVQEFSE</sequence>
<protein>
    <recommendedName>
        <fullName evidence="4">EF-hand domain-containing protein</fullName>
    </recommendedName>
</protein>
<evidence type="ECO:0000256" key="1">
    <source>
        <dbReference type="SAM" id="MobiDB-lite"/>
    </source>
</evidence>
<dbReference type="SUPFAM" id="SSF47473">
    <property type="entry name" value="EF-hand"/>
    <property type="match status" value="1"/>
</dbReference>
<organism evidence="2 3">
    <name type="scientific">Bodo saltans</name>
    <name type="common">Flagellated protozoan</name>
    <dbReference type="NCBI Taxonomy" id="75058"/>
    <lineage>
        <taxon>Eukaryota</taxon>
        <taxon>Discoba</taxon>
        <taxon>Euglenozoa</taxon>
        <taxon>Kinetoplastea</taxon>
        <taxon>Metakinetoplastina</taxon>
        <taxon>Eubodonida</taxon>
        <taxon>Bodonidae</taxon>
        <taxon>Bodo</taxon>
    </lineage>
</organism>
<name>A0A0S4J347_BODSA</name>
<feature type="compositionally biased region" description="Basic residues" evidence="1">
    <location>
        <begin position="384"/>
        <end position="395"/>
    </location>
</feature>
<dbReference type="EMBL" id="CYKH01000935">
    <property type="protein sequence ID" value="CUG69434.1"/>
    <property type="molecule type" value="Genomic_DNA"/>
</dbReference>
<feature type="region of interest" description="Disordered" evidence="1">
    <location>
        <begin position="382"/>
        <end position="402"/>
    </location>
</feature>
<evidence type="ECO:0000313" key="2">
    <source>
        <dbReference type="EMBL" id="CUG69434.1"/>
    </source>
</evidence>
<feature type="region of interest" description="Disordered" evidence="1">
    <location>
        <begin position="306"/>
        <end position="356"/>
    </location>
</feature>
<evidence type="ECO:0000313" key="3">
    <source>
        <dbReference type="Proteomes" id="UP000051952"/>
    </source>
</evidence>
<keyword evidence="3" id="KW-1185">Reference proteome</keyword>
<dbReference type="Proteomes" id="UP000051952">
    <property type="component" value="Unassembled WGS sequence"/>
</dbReference>
<accession>A0A0S4J347</accession>
<dbReference type="OrthoDB" id="249522at2759"/>
<gene>
    <name evidence="2" type="ORF">BSAL_83355</name>
</gene>
<dbReference type="VEuPathDB" id="TriTrypDB:BSAL_83355"/>
<feature type="region of interest" description="Disordered" evidence="1">
    <location>
        <begin position="1"/>
        <end position="31"/>
    </location>
</feature>
<feature type="compositionally biased region" description="Polar residues" evidence="1">
    <location>
        <begin position="316"/>
        <end position="326"/>
    </location>
</feature>